<evidence type="ECO:0000313" key="3">
    <source>
        <dbReference type="Proteomes" id="UP001165524"/>
    </source>
</evidence>
<dbReference type="PANTHER" id="PTHR36503:SF1">
    <property type="entry name" value="BLR2520 PROTEIN"/>
    <property type="match status" value="1"/>
</dbReference>
<dbReference type="InterPro" id="IPR004360">
    <property type="entry name" value="Glyas_Fos-R_dOase_dom"/>
</dbReference>
<dbReference type="RefSeq" id="WP_246952927.1">
    <property type="nucleotide sequence ID" value="NZ_JALKII010000008.1"/>
</dbReference>
<dbReference type="Pfam" id="PF00903">
    <property type="entry name" value="Glyoxalase"/>
    <property type="match status" value="1"/>
</dbReference>
<comment type="caution">
    <text evidence="2">The sequence shown here is derived from an EMBL/GenBank/DDBJ whole genome shotgun (WGS) entry which is preliminary data.</text>
</comment>
<dbReference type="PROSITE" id="PS51819">
    <property type="entry name" value="VOC"/>
    <property type="match status" value="1"/>
</dbReference>
<evidence type="ECO:0000259" key="1">
    <source>
        <dbReference type="PROSITE" id="PS51819"/>
    </source>
</evidence>
<proteinExistence type="predicted"/>
<evidence type="ECO:0000313" key="2">
    <source>
        <dbReference type="EMBL" id="MCK0538368.1"/>
    </source>
</evidence>
<dbReference type="InterPro" id="IPR029068">
    <property type="entry name" value="Glyas_Bleomycin-R_OHBP_Dase"/>
</dbReference>
<dbReference type="InterPro" id="IPR037523">
    <property type="entry name" value="VOC_core"/>
</dbReference>
<feature type="domain" description="VOC" evidence="1">
    <location>
        <begin position="4"/>
        <end position="125"/>
    </location>
</feature>
<dbReference type="EMBL" id="JALKII010000008">
    <property type="protein sequence ID" value="MCK0538368.1"/>
    <property type="molecule type" value="Genomic_DNA"/>
</dbReference>
<dbReference type="Gene3D" id="3.10.180.10">
    <property type="entry name" value="2,3-Dihydroxybiphenyl 1,2-Dioxygenase, domain 1"/>
    <property type="match status" value="1"/>
</dbReference>
<reference evidence="2" key="1">
    <citation type="submission" date="2022-04" db="EMBL/GenBank/DDBJ databases">
        <title>Alcanivorax sp. CY1518 draft genome sequence.</title>
        <authorList>
            <person name="Zhao G."/>
            <person name="An M."/>
        </authorList>
    </citation>
    <scope>NUCLEOTIDE SEQUENCE</scope>
    <source>
        <strain evidence="2">CY1518</strain>
    </source>
</reference>
<dbReference type="SUPFAM" id="SSF54593">
    <property type="entry name" value="Glyoxalase/Bleomycin resistance protein/Dihydroxybiphenyl dioxygenase"/>
    <property type="match status" value="1"/>
</dbReference>
<organism evidence="2 3">
    <name type="scientific">Alcanivorax quisquiliarum</name>
    <dbReference type="NCBI Taxonomy" id="2933565"/>
    <lineage>
        <taxon>Bacteria</taxon>
        <taxon>Pseudomonadati</taxon>
        <taxon>Pseudomonadota</taxon>
        <taxon>Gammaproteobacteria</taxon>
        <taxon>Oceanospirillales</taxon>
        <taxon>Alcanivoracaceae</taxon>
        <taxon>Alcanivorax</taxon>
    </lineage>
</organism>
<sequence>MEQRVSVITLPVTDIARSKAFYCAGLGWEAAFANEEVVFFQLNGLVLSLFRQQGFVEDSTRPWQPGHSSFALAHNTRSQAEVDTVFAQALAAGATAVKPPQATFWGGYAGYFADPDGHLWEVAHNPAWPITAEGETLFAPQ</sequence>
<protein>
    <submittedName>
        <fullName evidence="2">VOC family protein</fullName>
    </submittedName>
</protein>
<dbReference type="PANTHER" id="PTHR36503">
    <property type="entry name" value="BLR2520 PROTEIN"/>
    <property type="match status" value="1"/>
</dbReference>
<keyword evidence="3" id="KW-1185">Reference proteome</keyword>
<accession>A0ABT0E9F3</accession>
<dbReference type="Proteomes" id="UP001165524">
    <property type="component" value="Unassembled WGS sequence"/>
</dbReference>
<gene>
    <name evidence="2" type="ORF">MU846_11660</name>
</gene>
<name>A0ABT0E9F3_9GAMM</name>